<evidence type="ECO:0000313" key="8">
    <source>
        <dbReference type="Proteomes" id="UP000494363"/>
    </source>
</evidence>
<feature type="transmembrane region" description="Helical" evidence="6">
    <location>
        <begin position="46"/>
        <end position="65"/>
    </location>
</feature>
<keyword evidence="5 6" id="KW-0472">Membrane</keyword>
<proteinExistence type="inferred from homology"/>
<comment type="subcellular location">
    <subcellularLocation>
        <location evidence="1">Membrane</location>
        <topology evidence="1">Single-pass membrane protein</topology>
    </subcellularLocation>
</comment>
<dbReference type="Pfam" id="PF03743">
    <property type="entry name" value="TrbI"/>
    <property type="match status" value="1"/>
</dbReference>
<evidence type="ECO:0000256" key="4">
    <source>
        <dbReference type="ARBA" id="ARBA00022989"/>
    </source>
</evidence>
<protein>
    <recommendedName>
        <fullName evidence="9">Type IV secretion system protein virB10</fullName>
    </recommendedName>
</protein>
<comment type="similarity">
    <text evidence="2">Belongs to the TrbI/VirB10 family.</text>
</comment>
<dbReference type="InterPro" id="IPR042217">
    <property type="entry name" value="T4SS_VirB10/TrbI"/>
</dbReference>
<dbReference type="GO" id="GO:0016020">
    <property type="term" value="C:membrane"/>
    <property type="evidence" value="ECO:0007669"/>
    <property type="project" value="UniProtKB-SubCell"/>
</dbReference>
<organism evidence="7 8">
    <name type="scientific">Paraburkholderia humisilvae</name>
    <dbReference type="NCBI Taxonomy" id="627669"/>
    <lineage>
        <taxon>Bacteria</taxon>
        <taxon>Pseudomonadati</taxon>
        <taxon>Pseudomonadota</taxon>
        <taxon>Betaproteobacteria</taxon>
        <taxon>Burkholderiales</taxon>
        <taxon>Burkholderiaceae</taxon>
        <taxon>Paraburkholderia</taxon>
    </lineage>
</organism>
<sequence length="456" mass="48769">MRPVRLRYDPGPEHLWAFLIMSTPSPLPPMTNEPGKRTRVRRNLKSVMIIAFFSVLFAIILVRVINHRRETVAERQQREQLAADARKPAASPDAFRAQLEQQQARLRATMADATSAPTAASAVGVNEHPLPAGYRALQPDGDLSDADRLALQRASDDDQSIGLMAYETTDSHTITTVASGSFDDVVNEQKALKQELANSHGGGDAGADLATLPQGMRRGSNTSASAQRAVDWQNGQDADSQGSPLVPVPYQSAYIVEGGTPIPTVILHGANSDMPGTFRAVVDRDIYDSVSMSCKLIPRGTRIVGLSNNDVAIGQERMQLAATKMFFPKSEAFPDGASMRLDGLGSADPDGEAGVSAEVNNHFFKIFGSTFLIAGVAELIGRNQSAGSGTTININGGATNDLRAAAGQSVAQTTQTILQRNANIQPTLLLKPGQPMVFMVKRDLMIPPELISGGCK</sequence>
<keyword evidence="3 6" id="KW-0812">Transmembrane</keyword>
<evidence type="ECO:0000256" key="1">
    <source>
        <dbReference type="ARBA" id="ARBA00004167"/>
    </source>
</evidence>
<dbReference type="Gene3D" id="2.40.128.260">
    <property type="entry name" value="Type IV secretion system, VirB10/TraB/TrbI"/>
    <property type="match status" value="1"/>
</dbReference>
<evidence type="ECO:0000256" key="3">
    <source>
        <dbReference type="ARBA" id="ARBA00022692"/>
    </source>
</evidence>
<evidence type="ECO:0000256" key="5">
    <source>
        <dbReference type="ARBA" id="ARBA00023136"/>
    </source>
</evidence>
<evidence type="ECO:0008006" key="9">
    <source>
        <dbReference type="Google" id="ProtNLM"/>
    </source>
</evidence>
<name>A0A6J5EXN6_9BURK</name>
<dbReference type="Proteomes" id="UP000494363">
    <property type="component" value="Unassembled WGS sequence"/>
</dbReference>
<accession>A0A6J5EXN6</accession>
<gene>
    <name evidence="7" type="ORF">LMG29542_06457</name>
</gene>
<evidence type="ECO:0000256" key="2">
    <source>
        <dbReference type="ARBA" id="ARBA00010265"/>
    </source>
</evidence>
<evidence type="ECO:0000313" key="7">
    <source>
        <dbReference type="EMBL" id="CAB3770834.1"/>
    </source>
</evidence>
<evidence type="ECO:0000256" key="6">
    <source>
        <dbReference type="SAM" id="Phobius"/>
    </source>
</evidence>
<keyword evidence="4 6" id="KW-1133">Transmembrane helix</keyword>
<keyword evidence="8" id="KW-1185">Reference proteome</keyword>
<reference evidence="7 8" key="1">
    <citation type="submission" date="2020-04" db="EMBL/GenBank/DDBJ databases">
        <authorList>
            <person name="De Canck E."/>
        </authorList>
    </citation>
    <scope>NUCLEOTIDE SEQUENCE [LARGE SCALE GENOMIC DNA]</scope>
    <source>
        <strain evidence="7 8">LMG 29542</strain>
    </source>
</reference>
<dbReference type="CDD" id="cd16429">
    <property type="entry name" value="VirB10"/>
    <property type="match status" value="1"/>
</dbReference>
<dbReference type="EMBL" id="CADIKH010000048">
    <property type="protein sequence ID" value="CAB3770834.1"/>
    <property type="molecule type" value="Genomic_DNA"/>
</dbReference>
<dbReference type="InterPro" id="IPR005498">
    <property type="entry name" value="T4SS_VirB10/TraB/TrbI"/>
</dbReference>
<dbReference type="AlphaFoldDB" id="A0A6J5EXN6"/>